<organism evidence="1 2">
    <name type="scientific">Capsicum baccatum</name>
    <name type="common">Peruvian pepper</name>
    <dbReference type="NCBI Taxonomy" id="33114"/>
    <lineage>
        <taxon>Eukaryota</taxon>
        <taxon>Viridiplantae</taxon>
        <taxon>Streptophyta</taxon>
        <taxon>Embryophyta</taxon>
        <taxon>Tracheophyta</taxon>
        <taxon>Spermatophyta</taxon>
        <taxon>Magnoliopsida</taxon>
        <taxon>eudicotyledons</taxon>
        <taxon>Gunneridae</taxon>
        <taxon>Pentapetalae</taxon>
        <taxon>asterids</taxon>
        <taxon>lamiids</taxon>
        <taxon>Solanales</taxon>
        <taxon>Solanaceae</taxon>
        <taxon>Solanoideae</taxon>
        <taxon>Capsiceae</taxon>
        <taxon>Capsicum</taxon>
    </lineage>
</organism>
<evidence type="ECO:0000313" key="1">
    <source>
        <dbReference type="EMBL" id="PHT50570.1"/>
    </source>
</evidence>
<dbReference type="EMBL" id="MLFT02000004">
    <property type="protein sequence ID" value="PHT50570.1"/>
    <property type="molecule type" value="Genomic_DNA"/>
</dbReference>
<sequence>MNMDEILKNIYSDYNPFASDPIVTFTVTTVVAINSVAVAAGGGGGRDVVFSKTVDEALEIQGKHSKALVKLFKICVIHQIFPPKEFSFCISSFYTLLSSSNLCSICVSHGSLYNNANEGTETPNFEAREVEVNDLQAAVVQYLQFRGTDKIWHGDFVGAWLVLSRFGRSSDGVHRMMLFTGEEGEDRGKRRGSVVMGVVVFSSDGGMWQPEKAKRLLRFFKNYGEDESLNWKI</sequence>
<name>A0A2G2WZE5_CAPBA</name>
<gene>
    <name evidence="1" type="ORF">CQW23_10317</name>
</gene>
<dbReference type="Proteomes" id="UP000224567">
    <property type="component" value="Unassembled WGS sequence"/>
</dbReference>
<reference evidence="1 2" key="1">
    <citation type="journal article" date="2017" name="Genome Biol.">
        <title>New reference genome sequences of hot pepper reveal the massive evolution of plant disease-resistance genes by retroduplication.</title>
        <authorList>
            <person name="Kim S."/>
            <person name="Park J."/>
            <person name="Yeom S.I."/>
            <person name="Kim Y.M."/>
            <person name="Seo E."/>
            <person name="Kim K.T."/>
            <person name="Kim M.S."/>
            <person name="Lee J.M."/>
            <person name="Cheong K."/>
            <person name="Shin H.S."/>
            <person name="Kim S.B."/>
            <person name="Han K."/>
            <person name="Lee J."/>
            <person name="Park M."/>
            <person name="Lee H.A."/>
            <person name="Lee H.Y."/>
            <person name="Lee Y."/>
            <person name="Oh S."/>
            <person name="Lee J.H."/>
            <person name="Choi E."/>
            <person name="Choi E."/>
            <person name="Lee S.E."/>
            <person name="Jeon J."/>
            <person name="Kim H."/>
            <person name="Choi G."/>
            <person name="Song H."/>
            <person name="Lee J."/>
            <person name="Lee S.C."/>
            <person name="Kwon J.K."/>
            <person name="Lee H.Y."/>
            <person name="Koo N."/>
            <person name="Hong Y."/>
            <person name="Kim R.W."/>
            <person name="Kang W.H."/>
            <person name="Huh J.H."/>
            <person name="Kang B.C."/>
            <person name="Yang T.J."/>
            <person name="Lee Y.H."/>
            <person name="Bennetzen J.L."/>
            <person name="Choi D."/>
        </authorList>
    </citation>
    <scope>NUCLEOTIDE SEQUENCE [LARGE SCALE GENOMIC DNA]</scope>
    <source>
        <strain evidence="2">cv. PBC81</strain>
    </source>
</reference>
<comment type="caution">
    <text evidence="1">The sequence shown here is derived from an EMBL/GenBank/DDBJ whole genome shotgun (WGS) entry which is preliminary data.</text>
</comment>
<dbReference type="OrthoDB" id="10454791at2759"/>
<dbReference type="AlphaFoldDB" id="A0A2G2WZE5"/>
<proteinExistence type="predicted"/>
<reference evidence="2" key="2">
    <citation type="journal article" date="2017" name="J. Anim. Genet.">
        <title>Multiple reference genome sequences of hot pepper reveal the massive evolution of plant disease resistance genes by retroduplication.</title>
        <authorList>
            <person name="Kim S."/>
            <person name="Park J."/>
            <person name="Yeom S.-I."/>
            <person name="Kim Y.-M."/>
            <person name="Seo E."/>
            <person name="Kim K.-T."/>
            <person name="Kim M.-S."/>
            <person name="Lee J.M."/>
            <person name="Cheong K."/>
            <person name="Shin H.-S."/>
            <person name="Kim S.-B."/>
            <person name="Han K."/>
            <person name="Lee J."/>
            <person name="Park M."/>
            <person name="Lee H.-A."/>
            <person name="Lee H.-Y."/>
            <person name="Lee Y."/>
            <person name="Oh S."/>
            <person name="Lee J.H."/>
            <person name="Choi E."/>
            <person name="Choi E."/>
            <person name="Lee S.E."/>
            <person name="Jeon J."/>
            <person name="Kim H."/>
            <person name="Choi G."/>
            <person name="Song H."/>
            <person name="Lee J."/>
            <person name="Lee S.-C."/>
            <person name="Kwon J.-K."/>
            <person name="Lee H.-Y."/>
            <person name="Koo N."/>
            <person name="Hong Y."/>
            <person name="Kim R.W."/>
            <person name="Kang W.-H."/>
            <person name="Huh J.H."/>
            <person name="Kang B.-C."/>
            <person name="Yang T.-J."/>
            <person name="Lee Y.-H."/>
            <person name="Bennetzen J.L."/>
            <person name="Choi D."/>
        </authorList>
    </citation>
    <scope>NUCLEOTIDE SEQUENCE [LARGE SCALE GENOMIC DNA]</scope>
    <source>
        <strain evidence="2">cv. PBC81</strain>
    </source>
</reference>
<protein>
    <submittedName>
        <fullName evidence="1">Uncharacterized protein</fullName>
    </submittedName>
</protein>
<accession>A0A2G2WZE5</accession>
<evidence type="ECO:0000313" key="2">
    <source>
        <dbReference type="Proteomes" id="UP000224567"/>
    </source>
</evidence>
<keyword evidence="2" id="KW-1185">Reference proteome</keyword>